<evidence type="ECO:0000256" key="1">
    <source>
        <dbReference type="SAM" id="MobiDB-lite"/>
    </source>
</evidence>
<comment type="caution">
    <text evidence="2">The sequence shown here is derived from an EMBL/GenBank/DDBJ whole genome shotgun (WGS) entry which is preliminary data.</text>
</comment>
<evidence type="ECO:0000313" key="2">
    <source>
        <dbReference type="EMBL" id="EDM78064.1"/>
    </source>
</evidence>
<dbReference type="EMBL" id="ABCS01000036">
    <property type="protein sequence ID" value="EDM78064.1"/>
    <property type="molecule type" value="Genomic_DNA"/>
</dbReference>
<accession>A6G7X1</accession>
<proteinExistence type="predicted"/>
<keyword evidence="3" id="KW-1185">Reference proteome</keyword>
<dbReference type="Proteomes" id="UP000005801">
    <property type="component" value="Unassembled WGS sequence"/>
</dbReference>
<sequence>MLGLGCAGGQDSGDTFSSVSVDDEDTDGADTEGSTSEGADEVSTETDSGTTTDEGTSTDAGTTDEGMSTDTGTEESTTGEPACARVLWTYEFDDESWDEAPLDAVWSGENAPPCEVEPLAATYIDVWDTLLVIGGDGTVYRRDGGAWQVPAPIDEVFGVLAGEDVQAAYFIPPELGASSTGVTFASFPDAVLYEYFDDGTAVYDTSVPMVDESANGGPNQTQLYPRWYASMGDRELLGQEATWFLLWLGYAEGHVYMADGGFTWQAWPMGSQAPPFAASAAPNPEAMEAAWADYQLNRLYLVGPG</sequence>
<reference evidence="2 3" key="1">
    <citation type="submission" date="2007-06" db="EMBL/GenBank/DDBJ databases">
        <authorList>
            <person name="Shimkets L."/>
            <person name="Ferriera S."/>
            <person name="Johnson J."/>
            <person name="Kravitz S."/>
            <person name="Beeson K."/>
            <person name="Sutton G."/>
            <person name="Rogers Y.-H."/>
            <person name="Friedman R."/>
            <person name="Frazier M."/>
            <person name="Venter J.C."/>
        </authorList>
    </citation>
    <scope>NUCLEOTIDE SEQUENCE [LARGE SCALE GENOMIC DNA]</scope>
    <source>
        <strain evidence="2 3">SIR-1</strain>
    </source>
</reference>
<name>A6G7X1_9BACT</name>
<feature type="compositionally biased region" description="Acidic residues" evidence="1">
    <location>
        <begin position="21"/>
        <end position="30"/>
    </location>
</feature>
<feature type="region of interest" description="Disordered" evidence="1">
    <location>
        <begin position="1"/>
        <end position="82"/>
    </location>
</feature>
<dbReference type="STRING" id="391625.PPSIR1_23644"/>
<feature type="compositionally biased region" description="Low complexity" evidence="1">
    <location>
        <begin position="45"/>
        <end position="80"/>
    </location>
</feature>
<feature type="compositionally biased region" description="Gly residues" evidence="1">
    <location>
        <begin position="1"/>
        <end position="11"/>
    </location>
</feature>
<gene>
    <name evidence="2" type="ORF">PPSIR1_23644</name>
</gene>
<evidence type="ECO:0000313" key="3">
    <source>
        <dbReference type="Proteomes" id="UP000005801"/>
    </source>
</evidence>
<dbReference type="AlphaFoldDB" id="A6G7X1"/>
<protein>
    <submittedName>
        <fullName evidence="2">Uncharacterized protein</fullName>
    </submittedName>
</protein>
<organism evidence="2 3">
    <name type="scientific">Plesiocystis pacifica SIR-1</name>
    <dbReference type="NCBI Taxonomy" id="391625"/>
    <lineage>
        <taxon>Bacteria</taxon>
        <taxon>Pseudomonadati</taxon>
        <taxon>Myxococcota</taxon>
        <taxon>Polyangia</taxon>
        <taxon>Nannocystales</taxon>
        <taxon>Nannocystaceae</taxon>
        <taxon>Plesiocystis</taxon>
    </lineage>
</organism>